<comment type="caution">
    <text evidence="2">The sequence shown here is derived from an EMBL/GenBank/DDBJ whole genome shotgun (WGS) entry which is preliminary data.</text>
</comment>
<reference evidence="3" key="1">
    <citation type="journal article" date="2019" name="Int. J. Syst. Evol. Microbiol.">
        <title>The Global Catalogue of Microorganisms (GCM) 10K type strain sequencing project: providing services to taxonomists for standard genome sequencing and annotation.</title>
        <authorList>
            <consortium name="The Broad Institute Genomics Platform"/>
            <consortium name="The Broad Institute Genome Sequencing Center for Infectious Disease"/>
            <person name="Wu L."/>
            <person name="Ma J."/>
        </authorList>
    </citation>
    <scope>NUCLEOTIDE SEQUENCE [LARGE SCALE GENOMIC DNA]</scope>
    <source>
        <strain evidence="3">CCUG 62414</strain>
    </source>
</reference>
<sequence length="598" mass="68478">MKRIMSKMSKNFSKFIKLLVLTTVISCLCITKIHAKVYMFIHAHPDDEIYFKAGWIYDRIKSTDTLIVVIATAGDANKWSYPRWESSLDAKDFDNDGDIDMVDRGYDRMAYRSTPGLASLGLDTVNNLFFLGYPDGGIYGMWEDRNLQYLNPITKYNKSPYVVDAPKYCYGLSYKTEVPYTYSSLSQDIKRLYSKYKPDCVMVPDFLDTPSDHGALGRVATQALYDLREDGNNDWVKKVEVIWSYASHFAWDNHESWLGGKDFLPEEDGPFLAEPFPQDIFPPQVSYYDKLGGENKCKLWKFHPYEMPNPPCFRARKNDIIRGPFVMYDNTGPSEWSSFLIKQNKTVNKLSFSINVRDIAPGINVNTKPQYIFSTDKGKTWSGVPGLKGFYRNKSNKSIYDVKQFKNRPETENYSYWQGNVAFERIDAKIDFENDFNLSEAVNDDYWSAEWIGWVKTVEKSGVYYFFLEAEDSGFLMVNNQLIVWDHGDFIMGKKRGIGIYLEKDKVYPIHLGFWDYTGDAGCKLYWKTPDESESKIITSSNLLCGDALIDGLEGSTNTQTITVSNLPISMASKKSKIMFMALDMAGNIGVSPILTTK</sequence>
<dbReference type="Proteomes" id="UP001597061">
    <property type="component" value="Unassembled WGS sequence"/>
</dbReference>
<evidence type="ECO:0000259" key="1">
    <source>
        <dbReference type="PROSITE" id="PS51820"/>
    </source>
</evidence>
<dbReference type="SUPFAM" id="SSF102588">
    <property type="entry name" value="LmbE-like"/>
    <property type="match status" value="1"/>
</dbReference>
<accession>A0ABW3JMS1</accession>
<feature type="domain" description="PA14" evidence="1">
    <location>
        <begin position="395"/>
        <end position="541"/>
    </location>
</feature>
<dbReference type="InterPro" id="IPR024078">
    <property type="entry name" value="LmbE-like_dom_sf"/>
</dbReference>
<dbReference type="Gene3D" id="3.90.182.10">
    <property type="entry name" value="Toxin - Anthrax Protective Antigen,domain 1"/>
    <property type="match status" value="1"/>
</dbReference>
<dbReference type="SUPFAM" id="SSF56988">
    <property type="entry name" value="Anthrax protective antigen"/>
    <property type="match status" value="1"/>
</dbReference>
<dbReference type="InterPro" id="IPR037524">
    <property type="entry name" value="PA14/GLEYA"/>
</dbReference>
<gene>
    <name evidence="2" type="ORF">ACFQ1R_13790</name>
</gene>
<dbReference type="Gene3D" id="3.40.50.10320">
    <property type="entry name" value="LmbE-like"/>
    <property type="match status" value="1"/>
</dbReference>
<dbReference type="PROSITE" id="PS51820">
    <property type="entry name" value="PA14"/>
    <property type="match status" value="1"/>
</dbReference>
<dbReference type="SMART" id="SM00758">
    <property type="entry name" value="PA14"/>
    <property type="match status" value="1"/>
</dbReference>
<keyword evidence="3" id="KW-1185">Reference proteome</keyword>
<protein>
    <submittedName>
        <fullName evidence="2">PIG-L family deacetylase</fullName>
    </submittedName>
</protein>
<dbReference type="InterPro" id="IPR003737">
    <property type="entry name" value="GlcNAc_PI_deacetylase-related"/>
</dbReference>
<name>A0ABW3JMS1_9FLAO</name>
<dbReference type="InterPro" id="IPR011658">
    <property type="entry name" value="PA14_dom"/>
</dbReference>
<dbReference type="Pfam" id="PF02585">
    <property type="entry name" value="PIG-L"/>
    <property type="match status" value="1"/>
</dbReference>
<evidence type="ECO:0000313" key="3">
    <source>
        <dbReference type="Proteomes" id="UP001597061"/>
    </source>
</evidence>
<dbReference type="EMBL" id="JBHTJI010000042">
    <property type="protein sequence ID" value="MFD0991175.1"/>
    <property type="molecule type" value="Genomic_DNA"/>
</dbReference>
<dbReference type="Pfam" id="PF07691">
    <property type="entry name" value="PA14"/>
    <property type="match status" value="1"/>
</dbReference>
<proteinExistence type="predicted"/>
<evidence type="ECO:0000313" key="2">
    <source>
        <dbReference type="EMBL" id="MFD0991175.1"/>
    </source>
</evidence>
<organism evidence="2 3">
    <name type="scientific">Mariniflexile jejuense</name>
    <dbReference type="NCBI Taxonomy" id="1173582"/>
    <lineage>
        <taxon>Bacteria</taxon>
        <taxon>Pseudomonadati</taxon>
        <taxon>Bacteroidota</taxon>
        <taxon>Flavobacteriia</taxon>
        <taxon>Flavobacteriales</taxon>
        <taxon>Flavobacteriaceae</taxon>
        <taxon>Mariniflexile</taxon>
    </lineage>
</organism>